<evidence type="ECO:0000313" key="3">
    <source>
        <dbReference type="Proteomes" id="UP000094009"/>
    </source>
</evidence>
<accession>A0A853KYT7</accession>
<sequence length="149" mass="16401">MVDKAKLVGIARKARPRAPMESLESVAVTTELGIDGDFRGKVRRRQVTILAEEDWQAACHEIGRDDIHWTERRANLFVRGIALPRSKGSKLSIGDVVFEITGETDPCNRMDAVAMGLQEALRPDWRGGVTCRVIAGGKMTIGDPVTEET</sequence>
<dbReference type="GO" id="GO:0030151">
    <property type="term" value="F:molybdenum ion binding"/>
    <property type="evidence" value="ECO:0007669"/>
    <property type="project" value="InterPro"/>
</dbReference>
<feature type="domain" description="MOSC" evidence="1">
    <location>
        <begin position="20"/>
        <end position="148"/>
    </location>
</feature>
<dbReference type="Proteomes" id="UP000094009">
    <property type="component" value="Unassembled WGS sequence"/>
</dbReference>
<dbReference type="PANTHER" id="PTHR36930">
    <property type="entry name" value="METAL-SULFUR CLUSTER BIOSYNTHESIS PROTEINS YUAD-RELATED"/>
    <property type="match status" value="1"/>
</dbReference>
<dbReference type="Gene3D" id="2.40.33.20">
    <property type="entry name" value="PK beta-barrel domain-like"/>
    <property type="match status" value="1"/>
</dbReference>
<reference evidence="2 3" key="1">
    <citation type="submission" date="2014-07" db="EMBL/GenBank/DDBJ databases">
        <title>Draft genome sequence of Thalassospira tepidiphila 1-1B.</title>
        <authorList>
            <person name="Lai Q."/>
            <person name="Shao Z."/>
        </authorList>
    </citation>
    <scope>NUCLEOTIDE SEQUENCE [LARGE SCALE GENOMIC DNA]</scope>
    <source>
        <strain evidence="2 3">MCCC 1A03514</strain>
    </source>
</reference>
<dbReference type="PANTHER" id="PTHR36930:SF1">
    <property type="entry name" value="MOSC DOMAIN-CONTAINING PROTEIN"/>
    <property type="match status" value="1"/>
</dbReference>
<dbReference type="PROSITE" id="PS51340">
    <property type="entry name" value="MOSC"/>
    <property type="match status" value="1"/>
</dbReference>
<dbReference type="SUPFAM" id="SSF50800">
    <property type="entry name" value="PK beta-barrel domain-like"/>
    <property type="match status" value="1"/>
</dbReference>
<evidence type="ECO:0000313" key="2">
    <source>
        <dbReference type="EMBL" id="OAZ09793.1"/>
    </source>
</evidence>
<protein>
    <submittedName>
        <fullName evidence="2">Molybdenum cofactor biosysynthesis protein</fullName>
    </submittedName>
</protein>
<dbReference type="EMBL" id="JPVZ01000004">
    <property type="protein sequence ID" value="OAZ09793.1"/>
    <property type="molecule type" value="Genomic_DNA"/>
</dbReference>
<evidence type="ECO:0000259" key="1">
    <source>
        <dbReference type="PROSITE" id="PS51340"/>
    </source>
</evidence>
<proteinExistence type="predicted"/>
<gene>
    <name evidence="2" type="ORF">TH4_11440</name>
</gene>
<dbReference type="GO" id="GO:0030170">
    <property type="term" value="F:pyridoxal phosphate binding"/>
    <property type="evidence" value="ECO:0007669"/>
    <property type="project" value="InterPro"/>
</dbReference>
<dbReference type="AlphaFoldDB" id="A0A853KYT7"/>
<dbReference type="GO" id="GO:0003824">
    <property type="term" value="F:catalytic activity"/>
    <property type="evidence" value="ECO:0007669"/>
    <property type="project" value="InterPro"/>
</dbReference>
<dbReference type="RefSeq" id="WP_064781154.1">
    <property type="nucleotide sequence ID" value="NZ_JPVZ01000004.1"/>
</dbReference>
<dbReference type="Pfam" id="PF03473">
    <property type="entry name" value="MOSC"/>
    <property type="match status" value="1"/>
</dbReference>
<organism evidence="2 3">
    <name type="scientific">Thalassospira tepidiphila MCCC 1A03514</name>
    <dbReference type="NCBI Taxonomy" id="1177930"/>
    <lineage>
        <taxon>Bacteria</taxon>
        <taxon>Pseudomonadati</taxon>
        <taxon>Pseudomonadota</taxon>
        <taxon>Alphaproteobacteria</taxon>
        <taxon>Rhodospirillales</taxon>
        <taxon>Thalassospiraceae</taxon>
        <taxon>Thalassospira</taxon>
    </lineage>
</organism>
<name>A0A853KYT7_9PROT</name>
<dbReference type="InterPro" id="IPR052716">
    <property type="entry name" value="MOSC_domain"/>
</dbReference>
<comment type="caution">
    <text evidence="2">The sequence shown here is derived from an EMBL/GenBank/DDBJ whole genome shotgun (WGS) entry which is preliminary data.</text>
</comment>
<dbReference type="InterPro" id="IPR005302">
    <property type="entry name" value="MoCF_Sase_C"/>
</dbReference>
<dbReference type="InterPro" id="IPR011037">
    <property type="entry name" value="Pyrv_Knase-like_insert_dom_sf"/>
</dbReference>